<evidence type="ECO:0000256" key="1">
    <source>
        <dbReference type="SAM" id="MobiDB-lite"/>
    </source>
</evidence>
<sequence length="542" mass="61157">MSTVNVNSSDTTKNEAVRLSLSHEFLFKQEVCQHVDAHPCETSSASLRNVKTQAFSDGSTNVKNVNLSISDKVAKDTSTVLVDYDKIQSTTESGSLNDIIPKDSPVVSIDKGTAQSKMTCKQGLAKDSSNLLVNHDTLQSSHLSASLKDIAKDTSILPVNEDGDASLQKEGQQSETVEALNTKSKLMNNTMSGVKDVETFAEVRLNIDLSTDNKSMKTKPTEGLTQQKSSSALAKSDDAQSSADASATRTPLGKFPKFKDILGGWKQSELRQNKRSRNSKANRAKNTSDALQNELDKTLEANKKLRADKSKLQEQLFKEKAKNTIATKWNVVLTFIRNRNTKKSREEEDIDRHIDHLERELKRKTSLLERMGVDRDEDTEVEVVENGILCERDGDWWNVMESEDEGEWWGMRRNKVPMVERTVRGWERDQDEDTIQVQEIKNELSVLKDRFQKLSQEYKIVSNTLSELCGVQHDLEDQYKEVSEELDGTADKRRKKERKKARGSFGQKFKQLFGCASSRNEPPKRLEDITDANECLAYLNSH</sequence>
<dbReference type="Proteomes" id="UP000594262">
    <property type="component" value="Unplaced"/>
</dbReference>
<dbReference type="AlphaFoldDB" id="A0A7M5XAZ1"/>
<proteinExistence type="predicted"/>
<dbReference type="EnsemblMetazoa" id="CLYHEMT020476.1">
    <property type="protein sequence ID" value="CLYHEMP020476.1"/>
    <property type="gene ID" value="CLYHEMG020476"/>
</dbReference>
<feature type="compositionally biased region" description="Low complexity" evidence="1">
    <location>
        <begin position="226"/>
        <end position="247"/>
    </location>
</feature>
<feature type="region of interest" description="Disordered" evidence="1">
    <location>
        <begin position="211"/>
        <end position="254"/>
    </location>
</feature>
<keyword evidence="3" id="KW-1185">Reference proteome</keyword>
<reference evidence="2" key="1">
    <citation type="submission" date="2021-01" db="UniProtKB">
        <authorList>
            <consortium name="EnsemblMetazoa"/>
        </authorList>
    </citation>
    <scope>IDENTIFICATION</scope>
</reference>
<feature type="region of interest" description="Disordered" evidence="1">
    <location>
        <begin position="266"/>
        <end position="293"/>
    </location>
</feature>
<feature type="compositionally biased region" description="Basic residues" evidence="1">
    <location>
        <begin position="492"/>
        <end position="502"/>
    </location>
</feature>
<accession>A0A7M5XAZ1</accession>
<feature type="region of interest" description="Disordered" evidence="1">
    <location>
        <begin position="486"/>
        <end position="505"/>
    </location>
</feature>
<name>A0A7M5XAZ1_9CNID</name>
<protein>
    <submittedName>
        <fullName evidence="2">Uncharacterized protein</fullName>
    </submittedName>
</protein>
<evidence type="ECO:0000313" key="2">
    <source>
        <dbReference type="EnsemblMetazoa" id="CLYHEMP020476.1"/>
    </source>
</evidence>
<organism evidence="2 3">
    <name type="scientific">Clytia hemisphaerica</name>
    <dbReference type="NCBI Taxonomy" id="252671"/>
    <lineage>
        <taxon>Eukaryota</taxon>
        <taxon>Metazoa</taxon>
        <taxon>Cnidaria</taxon>
        <taxon>Hydrozoa</taxon>
        <taxon>Hydroidolina</taxon>
        <taxon>Leptothecata</taxon>
        <taxon>Obeliida</taxon>
        <taxon>Clytiidae</taxon>
        <taxon>Clytia</taxon>
    </lineage>
</organism>
<dbReference type="GeneID" id="136809983"/>
<evidence type="ECO:0000313" key="3">
    <source>
        <dbReference type="Proteomes" id="UP000594262"/>
    </source>
</evidence>
<feature type="compositionally biased region" description="Basic residues" evidence="1">
    <location>
        <begin position="273"/>
        <end position="283"/>
    </location>
</feature>
<dbReference type="RefSeq" id="XP_066922654.1">
    <property type="nucleotide sequence ID" value="XM_067066553.1"/>
</dbReference>